<keyword evidence="4" id="KW-1185">Reference proteome</keyword>
<dbReference type="EMBL" id="QGGB01000002">
    <property type="protein sequence ID" value="PWN07795.1"/>
    <property type="molecule type" value="Genomic_DNA"/>
</dbReference>
<evidence type="ECO:0000313" key="3">
    <source>
        <dbReference type="EMBL" id="PWN07795.1"/>
    </source>
</evidence>
<feature type="domain" description="Alpha-L-glutamate ligase-related protein ATP-grasp" evidence="2">
    <location>
        <begin position="81"/>
        <end position="333"/>
    </location>
</feature>
<dbReference type="Proteomes" id="UP000245533">
    <property type="component" value="Unassembled WGS sequence"/>
</dbReference>
<evidence type="ECO:0000259" key="2">
    <source>
        <dbReference type="Pfam" id="PF14397"/>
    </source>
</evidence>
<organism evidence="3 4">
    <name type="scientific">Rhodohalobacter mucosus</name>
    <dbReference type="NCBI Taxonomy" id="2079485"/>
    <lineage>
        <taxon>Bacteria</taxon>
        <taxon>Pseudomonadati</taxon>
        <taxon>Balneolota</taxon>
        <taxon>Balneolia</taxon>
        <taxon>Balneolales</taxon>
        <taxon>Balneolaceae</taxon>
        <taxon>Rhodohalobacter</taxon>
    </lineage>
</organism>
<dbReference type="RefSeq" id="WP_109644287.1">
    <property type="nucleotide sequence ID" value="NZ_QGGB01000002.1"/>
</dbReference>
<dbReference type="Pfam" id="PF14397">
    <property type="entry name" value="ATPgrasp_ST"/>
    <property type="match status" value="1"/>
</dbReference>
<feature type="compositionally biased region" description="Polar residues" evidence="1">
    <location>
        <begin position="338"/>
        <end position="348"/>
    </location>
</feature>
<accession>A0A316TX38</accession>
<proteinExistence type="predicted"/>
<evidence type="ECO:0000256" key="1">
    <source>
        <dbReference type="SAM" id="MobiDB-lite"/>
    </source>
</evidence>
<reference evidence="3 4" key="1">
    <citation type="submission" date="2018-05" db="EMBL/GenBank/DDBJ databases">
        <title>Rhodohalobacter halophilus gen. nov., sp. nov., a moderately halophilic member of the family Balneolaceae.</title>
        <authorList>
            <person name="Liu Z.-W."/>
        </authorList>
    </citation>
    <scope>NUCLEOTIDE SEQUENCE [LARGE SCALE GENOMIC DNA]</scope>
    <source>
        <strain evidence="3 4">8A47</strain>
    </source>
</reference>
<dbReference type="InterPro" id="IPR039523">
    <property type="entry name" value="RimK-rel_E_lig_ATP-grasp"/>
</dbReference>
<name>A0A316TX38_9BACT</name>
<protein>
    <submittedName>
        <fullName evidence="3">Hexapeptide transferase</fullName>
    </submittedName>
</protein>
<keyword evidence="3" id="KW-0808">Transferase</keyword>
<comment type="caution">
    <text evidence="3">The sequence shown here is derived from an EMBL/GenBank/DDBJ whole genome shotgun (WGS) entry which is preliminary data.</text>
</comment>
<dbReference type="GO" id="GO:0016740">
    <property type="term" value="F:transferase activity"/>
    <property type="evidence" value="ECO:0007669"/>
    <property type="project" value="UniProtKB-KW"/>
</dbReference>
<sequence>MDLKRTLYLGYYLKELDRQKWSKFLQYASGLTGRSISLLRTDALKSVFRYNISLLEFFQFRFFELNDEQRKAWAGTGYMYEYQLKMNPLSERHILDDKRLFYKQYSEFFVHTAADADDLINPGIAEKLIKNASGKLVFKAADGKCGSQVEIKHCSEFSSGKDLIAFMQKHHYGLVEEFIVQHPFIQQLSPSAVNTIRIFTQLNSDDEVEILGCRLRISVNSPVDNMAAGNLAAAIDEQTGLVNGPGVYSDITKKPCMKHPITNVDIDGFQVPMWEEVLDLVKRAAKKHPQNRSIGWDVVVTERGPGLIEGNHDWCKLLWQLPVQRGLKYRLENHLHTGNRSMKNSEQNMKAEESSYAEADI</sequence>
<feature type="region of interest" description="Disordered" evidence="1">
    <location>
        <begin position="338"/>
        <end position="361"/>
    </location>
</feature>
<dbReference type="AlphaFoldDB" id="A0A316TX38"/>
<evidence type="ECO:0000313" key="4">
    <source>
        <dbReference type="Proteomes" id="UP000245533"/>
    </source>
</evidence>
<gene>
    <name evidence="3" type="ORF">DDZ15_01925</name>
</gene>
<dbReference type="OrthoDB" id="6315394at2"/>